<keyword evidence="2" id="KW-1185">Reference proteome</keyword>
<protein>
    <submittedName>
        <fullName evidence="1">Uncharacterized protein</fullName>
    </submittedName>
</protein>
<gene>
    <name evidence="1" type="ORF">ECRASSUSDP1_LOCUS28211</name>
</gene>
<evidence type="ECO:0000313" key="1">
    <source>
        <dbReference type="EMBL" id="CAI2386589.1"/>
    </source>
</evidence>
<comment type="caution">
    <text evidence="1">The sequence shown here is derived from an EMBL/GenBank/DDBJ whole genome shotgun (WGS) entry which is preliminary data.</text>
</comment>
<dbReference type="EMBL" id="CAMPGE010029110">
    <property type="protein sequence ID" value="CAI2386589.1"/>
    <property type="molecule type" value="Genomic_DNA"/>
</dbReference>
<accession>A0AAD1Y8F3</accession>
<sequence>MENKIVETLIELSSSSALELNTDFSQTYLSPATPIAALEVVPKINVKICKNDNKPINGKTGLKRFRENFNKKSKFAKPPVPKPVKLKQLEFSKESQLSPWEESNGQILQRRVVCSNYLKAKINIQKRNIQSLDRNKTRKNSEGQDIKKNNEEKKAFLIKGSHSESKNTNLKKQIVVRPKPNKITHKEHMLNIDSTEIPHFEIKQDQVLCKTDQTSTPINSGVRPAQTLMNGLEGIKELNKKESTDFLKIKINTNLQSEILETSTFEDHTAVRKKQLDINPEQFDLHSLKIKADICVSQATKPKALNIELENLVKPEIKSSRVSSLVNTFEEALQDFDNKRSALERIKMYQAKMMKQTGKSCRSKTQDSKRRFKLKTFNFMENFHANHPRKGSEDLDSNIYYEISKKNGRNIQSQYKSRRNSQQMLKYKKNFASLKTSHSQKRKIKFKKNQKMFKKSDSTQKFAGDIDVEKFLFQITSQRKKPMRMENPLNVLNIKSYSDARLHPQTSKAIGQGPFSDILGIKKSKILASKGMLQRIDNESINKNLRGILIHQNFN</sequence>
<name>A0AAD1Y8F3_EUPCR</name>
<evidence type="ECO:0000313" key="2">
    <source>
        <dbReference type="Proteomes" id="UP001295684"/>
    </source>
</evidence>
<organism evidence="1 2">
    <name type="scientific">Euplotes crassus</name>
    <dbReference type="NCBI Taxonomy" id="5936"/>
    <lineage>
        <taxon>Eukaryota</taxon>
        <taxon>Sar</taxon>
        <taxon>Alveolata</taxon>
        <taxon>Ciliophora</taxon>
        <taxon>Intramacronucleata</taxon>
        <taxon>Spirotrichea</taxon>
        <taxon>Hypotrichia</taxon>
        <taxon>Euplotida</taxon>
        <taxon>Euplotidae</taxon>
        <taxon>Moneuplotes</taxon>
    </lineage>
</organism>
<proteinExistence type="predicted"/>
<reference evidence="1" key="1">
    <citation type="submission" date="2023-07" db="EMBL/GenBank/DDBJ databases">
        <authorList>
            <consortium name="AG Swart"/>
            <person name="Singh M."/>
            <person name="Singh A."/>
            <person name="Seah K."/>
            <person name="Emmerich C."/>
        </authorList>
    </citation>
    <scope>NUCLEOTIDE SEQUENCE</scope>
    <source>
        <strain evidence="1">DP1</strain>
    </source>
</reference>
<dbReference type="AlphaFoldDB" id="A0AAD1Y8F3"/>
<dbReference type="Proteomes" id="UP001295684">
    <property type="component" value="Unassembled WGS sequence"/>
</dbReference>